<name>A0A0G0LYE1_9BACT</name>
<protein>
    <submittedName>
        <fullName evidence="2">Uncharacterized protein</fullName>
    </submittedName>
</protein>
<dbReference type="STRING" id="1618574.UT24_C0056G0005"/>
<dbReference type="Proteomes" id="UP000033881">
    <property type="component" value="Unassembled WGS sequence"/>
</dbReference>
<keyword evidence="1" id="KW-0472">Membrane</keyword>
<feature type="transmembrane region" description="Helical" evidence="1">
    <location>
        <begin position="640"/>
        <end position="657"/>
    </location>
</feature>
<reference evidence="2 3" key="1">
    <citation type="journal article" date="2015" name="Nature">
        <title>rRNA introns, odd ribosomes, and small enigmatic genomes across a large radiation of phyla.</title>
        <authorList>
            <person name="Brown C.T."/>
            <person name="Hug L.A."/>
            <person name="Thomas B.C."/>
            <person name="Sharon I."/>
            <person name="Castelle C.J."/>
            <person name="Singh A."/>
            <person name="Wilkins M.J."/>
            <person name="Williams K.H."/>
            <person name="Banfield J.F."/>
        </authorList>
    </citation>
    <scope>NUCLEOTIDE SEQUENCE [LARGE SCALE GENOMIC DNA]</scope>
</reference>
<dbReference type="EMBL" id="LBWB01000056">
    <property type="protein sequence ID" value="KKQ96978.1"/>
    <property type="molecule type" value="Genomic_DNA"/>
</dbReference>
<organism evidence="2 3">
    <name type="scientific">Candidatus Woesebacteria bacterium GW2011_GWB1_39_12</name>
    <dbReference type="NCBI Taxonomy" id="1618574"/>
    <lineage>
        <taxon>Bacteria</taxon>
        <taxon>Candidatus Woeseibacteriota</taxon>
    </lineage>
</organism>
<dbReference type="AlphaFoldDB" id="A0A0G0LYE1"/>
<keyword evidence="1" id="KW-0812">Transmembrane</keyword>
<sequence length="659" mass="69548">MKKPALLIFIFFLFIVPSTFALSVSFNSITYPPSVVSGQPIQYFDTMTLVNSINSGDCLSSGCLIELDPFMYNGQYINYISADGQIHYPIESTFQIGPVGSSACDSNPYHAGLFNPKSPLQTGTWKYALRIYSGCGGSLLSESYSLPIQVVAAATCGNGVIESGEQCDGNNFGVKTCSNYGFSSGSLTCNSCIISTNSCSSVGCNPSCSSGYTCQSGTCVPITTCTSNWQPTAWTTCANGQQTRTIVDLNGCPGQTYTGGLTTSQSCSTGETNTSTSTSADFEIVDIRRISGWAENYINAGLLLGESKDNEIMKVTIKNTGTITSGTQLEAYFVSVTNPFYNIIKSSPRNCNILQSFYFQGILTESPSCKGDSAVRSYSIGKISPGTQIDVFIAVPENELDPPTSLAGYSNHNPDGKYLLVATAYNGCNGGSTIYYDQVARSVGEFNSPCGDLLTSTLIPGTNTTTTFDSPEAKTTLTAEQLKTATDVQLIASQCSLNSECESENCESLKSLIDSGQISEAKADEFMTRTNAVITGSTIGGVTAGVGCTAAVVLSSVVFTPVVGGVTALVCTAGGAALGGLIGYWTDKTVDALAERDTATFGYCMEDDASSFGSFISSIGHSINNQFGGPTKTKLDDATLGYTFFGLILIIIMFLVFKK</sequence>
<comment type="caution">
    <text evidence="2">The sequence shown here is derived from an EMBL/GenBank/DDBJ whole genome shotgun (WGS) entry which is preliminary data.</text>
</comment>
<keyword evidence="1" id="KW-1133">Transmembrane helix</keyword>
<gene>
    <name evidence="2" type="ORF">UT24_C0056G0005</name>
</gene>
<evidence type="ECO:0000313" key="2">
    <source>
        <dbReference type="EMBL" id="KKQ96978.1"/>
    </source>
</evidence>
<evidence type="ECO:0000256" key="1">
    <source>
        <dbReference type="SAM" id="Phobius"/>
    </source>
</evidence>
<proteinExistence type="predicted"/>
<evidence type="ECO:0000313" key="3">
    <source>
        <dbReference type="Proteomes" id="UP000033881"/>
    </source>
</evidence>
<accession>A0A0G0LYE1</accession>